<dbReference type="AlphaFoldDB" id="A0A9D2MDC9"/>
<feature type="signal peptide" evidence="1">
    <location>
        <begin position="1"/>
        <end position="24"/>
    </location>
</feature>
<dbReference type="Proteomes" id="UP000824211">
    <property type="component" value="Unassembled WGS sequence"/>
</dbReference>
<protein>
    <submittedName>
        <fullName evidence="2">Uncharacterized protein</fullName>
    </submittedName>
</protein>
<organism evidence="2 3">
    <name type="scientific">Candidatus Faecalibacterium faecipullorum</name>
    <dbReference type="NCBI Taxonomy" id="2838578"/>
    <lineage>
        <taxon>Bacteria</taxon>
        <taxon>Bacillati</taxon>
        <taxon>Bacillota</taxon>
        <taxon>Clostridia</taxon>
        <taxon>Eubacteriales</taxon>
        <taxon>Oscillospiraceae</taxon>
        <taxon>Faecalibacterium</taxon>
    </lineage>
</organism>
<accession>A0A9D2MDC9</accession>
<sequence>MASRDRMLRYLAAGLLAAFCLAFARTDTTEKSMVRAVLLEPSPAGWTVGLLYQSPEGAADSSEVSDGIRFAAAEGESLARAVQAAEDALPLEANFRLCDYLLLMPGAGWDAVEGYEALVLARQWGRTSARTAACAFTCAELSEATGDEGAEGMLTRFLQALKQGKKAMPRLYEARTEGALLLPVCTLGPDGPLLREEGLYLSAGGAELWDAQRTACCRLLTGRGETFTFWLGGRPLILRRPLVSVEAEGEGFAVHIVCQAAPGSEKAGDGDLEALGALCTGLLARQWDAGRDLLGLGAYRALRDGGAPLQAAKNACPPLRTDVKVY</sequence>
<reference evidence="2" key="2">
    <citation type="submission" date="2021-04" db="EMBL/GenBank/DDBJ databases">
        <authorList>
            <person name="Gilroy R."/>
        </authorList>
    </citation>
    <scope>NUCLEOTIDE SEQUENCE</scope>
    <source>
        <strain evidence="2">ChiHjej9B8-13557</strain>
    </source>
</reference>
<feature type="chain" id="PRO_5039063965" evidence="1">
    <location>
        <begin position="25"/>
        <end position="326"/>
    </location>
</feature>
<proteinExistence type="predicted"/>
<comment type="caution">
    <text evidence="2">The sequence shown here is derived from an EMBL/GenBank/DDBJ whole genome shotgun (WGS) entry which is preliminary data.</text>
</comment>
<evidence type="ECO:0000256" key="1">
    <source>
        <dbReference type="SAM" id="SignalP"/>
    </source>
</evidence>
<keyword evidence="1" id="KW-0732">Signal</keyword>
<gene>
    <name evidence="2" type="ORF">H9771_01560</name>
</gene>
<reference evidence="2" key="1">
    <citation type="journal article" date="2021" name="PeerJ">
        <title>Extensive microbial diversity within the chicken gut microbiome revealed by metagenomics and culture.</title>
        <authorList>
            <person name="Gilroy R."/>
            <person name="Ravi A."/>
            <person name="Getino M."/>
            <person name="Pursley I."/>
            <person name="Horton D.L."/>
            <person name="Alikhan N.F."/>
            <person name="Baker D."/>
            <person name="Gharbi K."/>
            <person name="Hall N."/>
            <person name="Watson M."/>
            <person name="Adriaenssens E.M."/>
            <person name="Foster-Nyarko E."/>
            <person name="Jarju S."/>
            <person name="Secka A."/>
            <person name="Antonio M."/>
            <person name="Oren A."/>
            <person name="Chaudhuri R.R."/>
            <person name="La Ragione R."/>
            <person name="Hildebrand F."/>
            <person name="Pallen M.J."/>
        </authorList>
    </citation>
    <scope>NUCLEOTIDE SEQUENCE</scope>
    <source>
        <strain evidence="2">ChiHjej9B8-13557</strain>
    </source>
</reference>
<evidence type="ECO:0000313" key="3">
    <source>
        <dbReference type="Proteomes" id="UP000824211"/>
    </source>
</evidence>
<name>A0A9D2MDC9_9FIRM</name>
<evidence type="ECO:0000313" key="2">
    <source>
        <dbReference type="EMBL" id="HJB58342.1"/>
    </source>
</evidence>
<dbReference type="EMBL" id="DWXX01000030">
    <property type="protein sequence ID" value="HJB58342.1"/>
    <property type="molecule type" value="Genomic_DNA"/>
</dbReference>